<evidence type="ECO:0000256" key="1">
    <source>
        <dbReference type="SAM" id="MobiDB-lite"/>
    </source>
</evidence>
<comment type="caution">
    <text evidence="2">The sequence shown here is derived from an EMBL/GenBank/DDBJ whole genome shotgun (WGS) entry which is preliminary data.</text>
</comment>
<feature type="compositionally biased region" description="Basic and acidic residues" evidence="1">
    <location>
        <begin position="57"/>
        <end position="73"/>
    </location>
</feature>
<keyword evidence="3" id="KW-1185">Reference proteome</keyword>
<evidence type="ECO:0000313" key="3">
    <source>
        <dbReference type="Proteomes" id="UP001187192"/>
    </source>
</evidence>
<accession>A0AA88DVE7</accession>
<gene>
    <name evidence="2" type="ORF">TIFTF001_031520</name>
</gene>
<evidence type="ECO:0000313" key="2">
    <source>
        <dbReference type="EMBL" id="GMN62441.1"/>
    </source>
</evidence>
<name>A0AA88DVE7_FICCA</name>
<feature type="compositionally biased region" description="Polar residues" evidence="1">
    <location>
        <begin position="39"/>
        <end position="56"/>
    </location>
</feature>
<dbReference type="EMBL" id="BTGU01000129">
    <property type="protein sequence ID" value="GMN62441.1"/>
    <property type="molecule type" value="Genomic_DNA"/>
</dbReference>
<protein>
    <submittedName>
        <fullName evidence="2">Uncharacterized protein</fullName>
    </submittedName>
</protein>
<organism evidence="2 3">
    <name type="scientific">Ficus carica</name>
    <name type="common">Common fig</name>
    <dbReference type="NCBI Taxonomy" id="3494"/>
    <lineage>
        <taxon>Eukaryota</taxon>
        <taxon>Viridiplantae</taxon>
        <taxon>Streptophyta</taxon>
        <taxon>Embryophyta</taxon>
        <taxon>Tracheophyta</taxon>
        <taxon>Spermatophyta</taxon>
        <taxon>Magnoliopsida</taxon>
        <taxon>eudicotyledons</taxon>
        <taxon>Gunneridae</taxon>
        <taxon>Pentapetalae</taxon>
        <taxon>rosids</taxon>
        <taxon>fabids</taxon>
        <taxon>Rosales</taxon>
        <taxon>Moraceae</taxon>
        <taxon>Ficeae</taxon>
        <taxon>Ficus</taxon>
    </lineage>
</organism>
<dbReference type="AlphaFoldDB" id="A0AA88DVE7"/>
<dbReference type="Gramene" id="FCD_00027473-RA">
    <property type="protein sequence ID" value="FCD_00027473-RA:cds"/>
    <property type="gene ID" value="FCD_00027473"/>
</dbReference>
<dbReference type="Proteomes" id="UP001187192">
    <property type="component" value="Unassembled WGS sequence"/>
</dbReference>
<feature type="region of interest" description="Disordered" evidence="1">
    <location>
        <begin position="28"/>
        <end position="102"/>
    </location>
</feature>
<proteinExistence type="predicted"/>
<sequence length="102" mass="11434">MTLLSHNAVTTWSKKPQAIVVQLVETRRMDSKAAETPNIEASTSSTQRARGTASENQGKERPNGSTLSREEGFNPRSQKTHPRRLANLEPMTRPNHPTSRKR</sequence>
<reference evidence="2" key="1">
    <citation type="submission" date="2023-07" db="EMBL/GenBank/DDBJ databases">
        <title>draft genome sequence of fig (Ficus carica).</title>
        <authorList>
            <person name="Takahashi T."/>
            <person name="Nishimura K."/>
        </authorList>
    </citation>
    <scope>NUCLEOTIDE SEQUENCE</scope>
</reference>